<sequence length="191" mass="20558">MTVPPCAPLTRPSTALRALATLGLGAALSGCSIVSPLPLWELTKAAGAATGSALQVSKGQASDTIYHLHPAVKAVCIEYNPQTQVPDVVPALQAELRHHSVESRVYSSNAWSDRCPVWLRYSAYIDWATPPFSDQHKPYLNRASLTLQRDNGQVLSTSHYNVDSSFSAGKWGSTRDKLGPVVTALLTGFEN</sequence>
<evidence type="ECO:0000313" key="2">
    <source>
        <dbReference type="Proteomes" id="UP001528673"/>
    </source>
</evidence>
<dbReference type="GO" id="GO:0051301">
    <property type="term" value="P:cell division"/>
    <property type="evidence" value="ECO:0007669"/>
    <property type="project" value="UniProtKB-KW"/>
</dbReference>
<keyword evidence="2" id="KW-1185">Reference proteome</keyword>
<keyword evidence="1" id="KW-0131">Cell cycle</keyword>
<dbReference type="EMBL" id="JAQSIP010000007">
    <property type="protein sequence ID" value="MDD0840076.1"/>
    <property type="molecule type" value="Genomic_DNA"/>
</dbReference>
<keyword evidence="1" id="KW-0132">Cell division</keyword>
<accession>A0ABT5N188</accession>
<proteinExistence type="predicted"/>
<evidence type="ECO:0000313" key="1">
    <source>
        <dbReference type="EMBL" id="MDD0840076.1"/>
    </source>
</evidence>
<reference evidence="1 2" key="1">
    <citation type="submission" date="2023-02" db="EMBL/GenBank/DDBJ databases">
        <title>Bacterial whole genomic sequence of Curvibacter sp. HBC61.</title>
        <authorList>
            <person name="Le V."/>
            <person name="Ko S.-R."/>
            <person name="Ahn C.-Y."/>
            <person name="Oh H.-M."/>
        </authorList>
    </citation>
    <scope>NUCLEOTIDE SEQUENCE [LARGE SCALE GENOMIC DNA]</scope>
    <source>
        <strain evidence="1 2">HBC61</strain>
    </source>
</reference>
<gene>
    <name evidence="1" type="ORF">PSQ40_15940</name>
</gene>
<comment type="caution">
    <text evidence="1">The sequence shown here is derived from an EMBL/GenBank/DDBJ whole genome shotgun (WGS) entry which is preliminary data.</text>
</comment>
<name>A0ABT5N188_9BURK</name>
<dbReference type="Proteomes" id="UP001528673">
    <property type="component" value="Unassembled WGS sequence"/>
</dbReference>
<organism evidence="1 2">
    <name type="scientific">Curvibacter cyanobacteriorum</name>
    <dbReference type="NCBI Taxonomy" id="3026422"/>
    <lineage>
        <taxon>Bacteria</taxon>
        <taxon>Pseudomonadati</taxon>
        <taxon>Pseudomonadota</taxon>
        <taxon>Betaproteobacteria</taxon>
        <taxon>Burkholderiales</taxon>
        <taxon>Comamonadaceae</taxon>
        <taxon>Curvibacter</taxon>
    </lineage>
</organism>
<dbReference type="RefSeq" id="WP_273952791.1">
    <property type="nucleotide sequence ID" value="NZ_JAQSIP010000007.1"/>
</dbReference>
<protein>
    <submittedName>
        <fullName evidence="1">Cell division protein FtsI</fullName>
    </submittedName>
</protein>